<proteinExistence type="predicted"/>
<organism evidence="1 2">
    <name type="scientific">Botryotinia narcissicola</name>
    <dbReference type="NCBI Taxonomy" id="278944"/>
    <lineage>
        <taxon>Eukaryota</taxon>
        <taxon>Fungi</taxon>
        <taxon>Dikarya</taxon>
        <taxon>Ascomycota</taxon>
        <taxon>Pezizomycotina</taxon>
        <taxon>Leotiomycetes</taxon>
        <taxon>Helotiales</taxon>
        <taxon>Sclerotiniaceae</taxon>
        <taxon>Botryotinia</taxon>
    </lineage>
</organism>
<reference evidence="1 2" key="1">
    <citation type="submission" date="2017-12" db="EMBL/GenBank/DDBJ databases">
        <title>Comparative genomics of Botrytis spp.</title>
        <authorList>
            <person name="Valero-Jimenez C.A."/>
            <person name="Tapia P."/>
            <person name="Veloso J."/>
            <person name="Silva-Moreno E."/>
            <person name="Staats M."/>
            <person name="Valdes J.H."/>
            <person name="Van Kan J.A.L."/>
        </authorList>
    </citation>
    <scope>NUCLEOTIDE SEQUENCE [LARGE SCALE GENOMIC DNA]</scope>
    <source>
        <strain evidence="1 2">MUCL2120</strain>
    </source>
</reference>
<name>A0A4Z1IK61_9HELO</name>
<sequence>MSSKRSPVENCLEAGFLEQPGIPERTESAELETTTICKCQLPLSHQQVASEKDTPTIVSARVFGTD</sequence>
<gene>
    <name evidence="1" type="ORF">BOTNAR_0119g00130</name>
</gene>
<dbReference type="Proteomes" id="UP000297452">
    <property type="component" value="Unassembled WGS sequence"/>
</dbReference>
<protein>
    <submittedName>
        <fullName evidence="1">Uncharacterized protein</fullName>
    </submittedName>
</protein>
<keyword evidence="2" id="KW-1185">Reference proteome</keyword>
<dbReference type="AlphaFoldDB" id="A0A4Z1IK61"/>
<evidence type="ECO:0000313" key="1">
    <source>
        <dbReference type="EMBL" id="TGO62049.1"/>
    </source>
</evidence>
<comment type="caution">
    <text evidence="1">The sequence shown here is derived from an EMBL/GenBank/DDBJ whole genome shotgun (WGS) entry which is preliminary data.</text>
</comment>
<evidence type="ECO:0000313" key="2">
    <source>
        <dbReference type="Proteomes" id="UP000297452"/>
    </source>
</evidence>
<dbReference type="EMBL" id="PQXJ01000119">
    <property type="protein sequence ID" value="TGO62049.1"/>
    <property type="molecule type" value="Genomic_DNA"/>
</dbReference>
<accession>A0A4Z1IK61</accession>